<dbReference type="InParanoid" id="A0A5F9CSD0"/>
<feature type="domain" description="Rho-GAP" evidence="2">
    <location>
        <begin position="458"/>
        <end position="643"/>
    </location>
</feature>
<dbReference type="Ensembl" id="ENSOCUT00000050952.1">
    <property type="protein sequence ID" value="ENSOCUP00000036548.1"/>
    <property type="gene ID" value="ENSOCUG00000026761.3"/>
</dbReference>
<dbReference type="SUPFAM" id="SSF48350">
    <property type="entry name" value="GTPase activation domain, GAP"/>
    <property type="match status" value="3"/>
</dbReference>
<reference evidence="3" key="2">
    <citation type="submission" date="2025-08" db="UniProtKB">
        <authorList>
            <consortium name="Ensembl"/>
        </authorList>
    </citation>
    <scope>IDENTIFICATION</scope>
    <source>
        <strain evidence="3">Thorbecke</strain>
    </source>
</reference>
<evidence type="ECO:0000259" key="2">
    <source>
        <dbReference type="PROSITE" id="PS50238"/>
    </source>
</evidence>
<feature type="domain" description="Rho-GAP" evidence="2">
    <location>
        <begin position="711"/>
        <end position="896"/>
    </location>
</feature>
<evidence type="ECO:0000256" key="1">
    <source>
        <dbReference type="SAM" id="MobiDB-lite"/>
    </source>
</evidence>
<feature type="compositionally biased region" description="Basic and acidic residues" evidence="1">
    <location>
        <begin position="413"/>
        <end position="423"/>
    </location>
</feature>
<dbReference type="Proteomes" id="UP000001811">
    <property type="component" value="Unplaced"/>
</dbReference>
<feature type="region of interest" description="Disordered" evidence="1">
    <location>
        <begin position="401"/>
        <end position="430"/>
    </location>
</feature>
<dbReference type="GO" id="GO:0007165">
    <property type="term" value="P:signal transduction"/>
    <property type="evidence" value="ECO:0007669"/>
    <property type="project" value="InterPro"/>
</dbReference>
<evidence type="ECO:0000313" key="4">
    <source>
        <dbReference type="Proteomes" id="UP000001811"/>
    </source>
</evidence>
<name>A0A5F9CSD0_RABIT</name>
<gene>
    <name evidence="3" type="primary">LOC103352527</name>
</gene>
<keyword evidence="4" id="KW-1185">Reference proteome</keyword>
<dbReference type="Bgee" id="ENSOCUG00000026761">
    <property type="expression patterns" value="Expressed in testis and 1 other cell type or tissue"/>
</dbReference>
<dbReference type="SMR" id="A0A5F9CSD0"/>
<dbReference type="AlphaFoldDB" id="A0A5F9CSD0"/>
<dbReference type="Gene3D" id="1.10.555.10">
    <property type="entry name" value="Rho GTPase activation protein"/>
    <property type="match status" value="3"/>
</dbReference>
<dbReference type="PANTHER" id="PTHR23179">
    <property type="entry name" value="T-CELL ACTIVATION RHO GTPASE ACTIVATING PROTEIN-RELATED"/>
    <property type="match status" value="1"/>
</dbReference>
<dbReference type="InterPro" id="IPR008936">
    <property type="entry name" value="Rho_GTPase_activation_prot"/>
</dbReference>
<dbReference type="InterPro" id="IPR000198">
    <property type="entry name" value="RhoGAP_dom"/>
</dbReference>
<dbReference type="STRING" id="9986.ENSOCUP00000036548"/>
<proteinExistence type="predicted"/>
<reference evidence="3" key="3">
    <citation type="submission" date="2025-09" db="UniProtKB">
        <authorList>
            <consortium name="Ensembl"/>
        </authorList>
    </citation>
    <scope>IDENTIFICATION</scope>
    <source>
        <strain evidence="3">Thorbecke</strain>
    </source>
</reference>
<feature type="domain" description="Rho-GAP" evidence="2">
    <location>
        <begin position="91"/>
        <end position="277"/>
    </location>
</feature>
<dbReference type="PROSITE" id="PS50238">
    <property type="entry name" value="RHOGAP"/>
    <property type="match status" value="3"/>
</dbReference>
<reference evidence="3 4" key="1">
    <citation type="journal article" date="2011" name="Nature">
        <title>A high-resolution map of human evolutionary constraint using 29 mammals.</title>
        <authorList>
            <person name="Lindblad-Toh K."/>
            <person name="Garber M."/>
            <person name="Zuk O."/>
            <person name="Lin M.F."/>
            <person name="Parker B.J."/>
            <person name="Washietl S."/>
            <person name="Kheradpour P."/>
            <person name="Ernst J."/>
            <person name="Jordan G."/>
            <person name="Mauceli E."/>
            <person name="Ward L.D."/>
            <person name="Lowe C.B."/>
            <person name="Holloway A.K."/>
            <person name="Clamp M."/>
            <person name="Gnerre S."/>
            <person name="Alfoldi J."/>
            <person name="Beal K."/>
            <person name="Chang J."/>
            <person name="Clawson H."/>
            <person name="Cuff J."/>
            <person name="Di Palma F."/>
            <person name="Fitzgerald S."/>
            <person name="Flicek P."/>
            <person name="Guttman M."/>
            <person name="Hubisz M.J."/>
            <person name="Jaffe D.B."/>
            <person name="Jungreis I."/>
            <person name="Kent W.J."/>
            <person name="Kostka D."/>
            <person name="Lara M."/>
            <person name="Martins A.L."/>
            <person name="Massingham T."/>
            <person name="Moltke I."/>
            <person name="Raney B.J."/>
            <person name="Rasmussen M.D."/>
            <person name="Robinson J."/>
            <person name="Stark A."/>
            <person name="Vilella A.J."/>
            <person name="Wen J."/>
            <person name="Xie X."/>
            <person name="Zody M.C."/>
            <person name="Baldwin J."/>
            <person name="Bloom T."/>
            <person name="Chin C.W."/>
            <person name="Heiman D."/>
            <person name="Nicol R."/>
            <person name="Nusbaum C."/>
            <person name="Young S."/>
            <person name="Wilkinson J."/>
            <person name="Worley K.C."/>
            <person name="Kovar C.L."/>
            <person name="Muzny D.M."/>
            <person name="Gibbs R.A."/>
            <person name="Cree A."/>
            <person name="Dihn H.H."/>
            <person name="Fowler G."/>
            <person name="Jhangiani S."/>
            <person name="Joshi V."/>
            <person name="Lee S."/>
            <person name="Lewis L.R."/>
            <person name="Nazareth L.V."/>
            <person name="Okwuonu G."/>
            <person name="Santibanez J."/>
            <person name="Warren W.C."/>
            <person name="Mardis E.R."/>
            <person name="Weinstock G.M."/>
            <person name="Wilson R.K."/>
            <person name="Delehaunty K."/>
            <person name="Dooling D."/>
            <person name="Fronik C."/>
            <person name="Fulton L."/>
            <person name="Fulton B."/>
            <person name="Graves T."/>
            <person name="Minx P."/>
            <person name="Sodergren E."/>
            <person name="Birney E."/>
            <person name="Margulies E.H."/>
            <person name="Herrero J."/>
            <person name="Green E.D."/>
            <person name="Haussler D."/>
            <person name="Siepel A."/>
            <person name="Goldman N."/>
            <person name="Pollard K.S."/>
            <person name="Pedersen J.S."/>
            <person name="Lander E.S."/>
            <person name="Kellis M."/>
        </authorList>
    </citation>
    <scope>NUCLEOTIDE SEQUENCE [LARGE SCALE GENOMIC DNA]</scope>
    <source>
        <strain evidence="4">Thorbecke</strain>
    </source>
</reference>
<dbReference type="PANTHER" id="PTHR23179:SF37">
    <property type="entry name" value="1700006A11RIK PROTEIN"/>
    <property type="match status" value="1"/>
</dbReference>
<dbReference type="PaxDb" id="9986-ENSOCUP00000023969"/>
<dbReference type="Pfam" id="PF00620">
    <property type="entry name" value="RhoGAP"/>
    <property type="match status" value="3"/>
</dbReference>
<evidence type="ECO:0000313" key="3">
    <source>
        <dbReference type="Ensembl" id="ENSOCUP00000036548.1"/>
    </source>
</evidence>
<sequence>MIQTTYLRAAHPSPASENSTILPSFQESVLEELYSDVRGCFILKPRCQATGQCKSGGCITRLFRRNKSKSRDDLTKGHSSAAPLPVQFRKASLMALSRKEKLTSPLSDLLYLIIDKGPQAEEIFRKPGSVASYSALKQKISSRGTVDWSNESALVAATVLQDFLRSLPGTIFSAKLYDQWLDVLEKEDENKVPAIQRLLAQLPKANFIILKCLFGSLNKIVQQSTFKLMTTSDLSLCLAPSILSLWHATSRSSEVADELRKKISLTYFLIENCAEIFKDATNSVLRKSALIFCNNTGENAMNCNTVSEERDTIVDTEEMQSLDCQPMDMTPIKTSEELKGDAEPTFDMGPPSSVSEILLDKLVPLRTSTPISSIDTDYTDHLEEDLRSMTEELQTPLEPCSRMETDEEAQVGEGDKATHDPHLKPTQSEHSLRKWLNQWGSHRSRDSSLGEPTQLFGSLIQDVCKNDNLPAPLLDMLSIIDHKCLCTLGIFRKHGNQKSCRALQRKLNLGRQVNWKRQSALVVATTFMNFLQNIPGSLLTDHLYDNWLHVLDEGNEQTQIAAFQRLFKLLPTPNANILQSMFGSLFNISLNSTSFHETTSELSMYVAVSLLWPCISDISERKTEWQRKVALVKFLIENFMRIFRNDTFTSVEEITIDPKSNPATADGNMKSTQIIHSIRKWLNKWCLCGSKDLQPGEPIPSTSQSVHLFGSLIQDVCKDDNLPKSLLDMILLIEQQGPFTKDIFKKSGNEKSCRALKYKLNYGCQVNWESESAIDVAATLKDFLESIPSSLFTCYLYNEWLQVPDKGNEETQIAAIQRLLGELPKSNFKLLHSLFGVLEKIAKKSSLNNMTASKLSSCIAPSLFWLRGSTISERIKERRRKVAIVQFLIEHFSSIFGEDMTSPMLENAINQDNCSETSGTLNCLGDFDDKVTLIHPANDWVRLMHK</sequence>
<organism evidence="3 4">
    <name type="scientific">Oryctolagus cuniculus</name>
    <name type="common">Rabbit</name>
    <dbReference type="NCBI Taxonomy" id="9986"/>
    <lineage>
        <taxon>Eukaryota</taxon>
        <taxon>Metazoa</taxon>
        <taxon>Chordata</taxon>
        <taxon>Craniata</taxon>
        <taxon>Vertebrata</taxon>
        <taxon>Euteleostomi</taxon>
        <taxon>Mammalia</taxon>
        <taxon>Eutheria</taxon>
        <taxon>Euarchontoglires</taxon>
        <taxon>Glires</taxon>
        <taxon>Lagomorpha</taxon>
        <taxon>Leporidae</taxon>
        <taxon>Oryctolagus</taxon>
    </lineage>
</organism>
<dbReference type="GO" id="GO:0005096">
    <property type="term" value="F:GTPase activator activity"/>
    <property type="evidence" value="ECO:0007669"/>
    <property type="project" value="TreeGrafter"/>
</dbReference>
<dbReference type="SMART" id="SM00324">
    <property type="entry name" value="RhoGAP"/>
    <property type="match status" value="3"/>
</dbReference>
<dbReference type="GeneTree" id="ENSGT00940000163685"/>
<accession>A0A5F9CSD0</accession>
<protein>
    <recommendedName>
        <fullName evidence="2">Rho-GAP domain-containing protein</fullName>
    </recommendedName>
</protein>